<dbReference type="EMBL" id="JAGFNK010000151">
    <property type="protein sequence ID" value="KAI9464286.1"/>
    <property type="molecule type" value="Genomic_DNA"/>
</dbReference>
<keyword evidence="2" id="KW-1185">Reference proteome</keyword>
<gene>
    <name evidence="1" type="ORF">F5148DRAFT_185706</name>
</gene>
<sequence length="144" mass="15818">MTLCCFWMTTVRTTILARETMGTSIVLPHLRPSEAATHLPLLLPSAIAATTSYGGRRMSGAEIPGDQLRFNWAWIAAAHQVIELNLRDLLTRRHQGVLRALLSLDGLRPCSSPGFPPVTAEVVAGEPVFKDGEGWDWAGRDKQK</sequence>
<dbReference type="Proteomes" id="UP001207468">
    <property type="component" value="Unassembled WGS sequence"/>
</dbReference>
<name>A0ACC0U6H7_9AGAM</name>
<organism evidence="1 2">
    <name type="scientific">Russula earlei</name>
    <dbReference type="NCBI Taxonomy" id="71964"/>
    <lineage>
        <taxon>Eukaryota</taxon>
        <taxon>Fungi</taxon>
        <taxon>Dikarya</taxon>
        <taxon>Basidiomycota</taxon>
        <taxon>Agaricomycotina</taxon>
        <taxon>Agaricomycetes</taxon>
        <taxon>Russulales</taxon>
        <taxon>Russulaceae</taxon>
        <taxon>Russula</taxon>
    </lineage>
</organism>
<proteinExistence type="predicted"/>
<reference evidence="1" key="1">
    <citation type="submission" date="2021-03" db="EMBL/GenBank/DDBJ databases">
        <title>Evolutionary priming and transition to the ectomycorrhizal habit in an iconic lineage of mushroom-forming fungi: is preadaptation a requirement?</title>
        <authorList>
            <consortium name="DOE Joint Genome Institute"/>
            <person name="Looney B.P."/>
            <person name="Miyauchi S."/>
            <person name="Morin E."/>
            <person name="Drula E."/>
            <person name="Courty P.E."/>
            <person name="Chicoki N."/>
            <person name="Fauchery L."/>
            <person name="Kohler A."/>
            <person name="Kuo A."/>
            <person name="LaButti K."/>
            <person name="Pangilinan J."/>
            <person name="Lipzen A."/>
            <person name="Riley R."/>
            <person name="Andreopoulos W."/>
            <person name="He G."/>
            <person name="Johnson J."/>
            <person name="Barry K.W."/>
            <person name="Grigoriev I.V."/>
            <person name="Nagy L."/>
            <person name="Hibbett D."/>
            <person name="Henrissat B."/>
            <person name="Matheny P.B."/>
            <person name="Labbe J."/>
            <person name="Martin A.F."/>
        </authorList>
    </citation>
    <scope>NUCLEOTIDE SEQUENCE</scope>
    <source>
        <strain evidence="1">BPL698</strain>
    </source>
</reference>
<protein>
    <submittedName>
        <fullName evidence="1">Uncharacterized protein</fullName>
    </submittedName>
</protein>
<accession>A0ACC0U6H7</accession>
<comment type="caution">
    <text evidence="1">The sequence shown here is derived from an EMBL/GenBank/DDBJ whole genome shotgun (WGS) entry which is preliminary data.</text>
</comment>
<evidence type="ECO:0000313" key="2">
    <source>
        <dbReference type="Proteomes" id="UP001207468"/>
    </source>
</evidence>
<evidence type="ECO:0000313" key="1">
    <source>
        <dbReference type="EMBL" id="KAI9464286.1"/>
    </source>
</evidence>